<reference evidence="1 2" key="1">
    <citation type="submission" date="2019-09" db="EMBL/GenBank/DDBJ databases">
        <title>Phylogeny of genus Pseudoclavibacter and closely related genus.</title>
        <authorList>
            <person name="Li Y."/>
        </authorList>
    </citation>
    <scope>NUCLEOTIDE SEQUENCE [LARGE SCALE GENOMIC DNA]</scope>
    <source>
        <strain evidence="1 2">JCM 16921</strain>
    </source>
</reference>
<accession>A0A7C8FUR5</accession>
<evidence type="ECO:0000313" key="1">
    <source>
        <dbReference type="EMBL" id="KAB1633049.1"/>
    </source>
</evidence>
<name>A0A7C8FUR5_9MICO</name>
<organism evidence="1 2">
    <name type="scientific">Pseudoclavibacter caeni</name>
    <dbReference type="NCBI Taxonomy" id="908846"/>
    <lineage>
        <taxon>Bacteria</taxon>
        <taxon>Bacillati</taxon>
        <taxon>Actinomycetota</taxon>
        <taxon>Actinomycetes</taxon>
        <taxon>Micrococcales</taxon>
        <taxon>Microbacteriaceae</taxon>
        <taxon>Pseudoclavibacter</taxon>
    </lineage>
</organism>
<protein>
    <submittedName>
        <fullName evidence="1">Uncharacterized protein</fullName>
    </submittedName>
</protein>
<keyword evidence="2" id="KW-1185">Reference proteome</keyword>
<dbReference type="EMBL" id="WBKA01000002">
    <property type="protein sequence ID" value="KAB1633049.1"/>
    <property type="molecule type" value="Genomic_DNA"/>
</dbReference>
<sequence length="64" mass="6900">MDTTADSRMPLGDDRDDDRALAVALARLDALDVADRADGYQRLVTDLEGRLQAIDGPARQGSGR</sequence>
<comment type="caution">
    <text evidence="1">The sequence shown here is derived from an EMBL/GenBank/DDBJ whole genome shotgun (WGS) entry which is preliminary data.</text>
</comment>
<dbReference type="AlphaFoldDB" id="A0A7C8FUR5"/>
<dbReference type="RefSeq" id="WP_158035971.1">
    <property type="nucleotide sequence ID" value="NZ_BAAAZV010000003.1"/>
</dbReference>
<proteinExistence type="predicted"/>
<gene>
    <name evidence="1" type="ORF">F8O02_04180</name>
</gene>
<evidence type="ECO:0000313" key="2">
    <source>
        <dbReference type="Proteomes" id="UP000481339"/>
    </source>
</evidence>
<dbReference type="Proteomes" id="UP000481339">
    <property type="component" value="Unassembled WGS sequence"/>
</dbReference>